<dbReference type="PROSITE" id="PS51688">
    <property type="entry name" value="ICA"/>
    <property type="match status" value="1"/>
</dbReference>
<dbReference type="Proteomes" id="UP000808349">
    <property type="component" value="Unassembled WGS sequence"/>
</dbReference>
<dbReference type="AlphaFoldDB" id="A0A9D7XDK8"/>
<name>A0A9D7XDK8_9BACT</name>
<dbReference type="Gene3D" id="1.10.10.10">
    <property type="entry name" value="Winged helix-like DNA-binding domain superfamily/Winged helix DNA-binding domain"/>
    <property type="match status" value="1"/>
</dbReference>
<evidence type="ECO:0000259" key="1">
    <source>
        <dbReference type="PROSITE" id="PS51688"/>
    </source>
</evidence>
<protein>
    <submittedName>
        <fullName evidence="2">Tail fiber domain-containing protein</fullName>
    </submittedName>
</protein>
<comment type="caution">
    <text evidence="2">The sequence shown here is derived from an EMBL/GenBank/DDBJ whole genome shotgun (WGS) entry which is preliminary data.</text>
</comment>
<reference evidence="2 3" key="1">
    <citation type="submission" date="2020-10" db="EMBL/GenBank/DDBJ databases">
        <title>Connecting structure to function with the recovery of over 1000 high-quality activated sludge metagenome-assembled genomes encoding full-length rRNA genes using long-read sequencing.</title>
        <authorList>
            <person name="Singleton C.M."/>
            <person name="Petriglieri F."/>
            <person name="Kristensen J.M."/>
            <person name="Kirkegaard R.H."/>
            <person name="Michaelsen T.Y."/>
            <person name="Andersen M.H."/>
            <person name="Karst S.M."/>
            <person name="Dueholm M.S."/>
            <person name="Nielsen P.H."/>
            <person name="Albertsen M."/>
        </authorList>
    </citation>
    <scope>NUCLEOTIDE SEQUENCE [LARGE SCALE GENOMIC DNA]</scope>
    <source>
        <strain evidence="2">Ribe_18-Q3-R11-54_BAT3C.373</strain>
    </source>
</reference>
<feature type="domain" description="Peptidase S74" evidence="1">
    <location>
        <begin position="522"/>
        <end position="616"/>
    </location>
</feature>
<proteinExistence type="predicted"/>
<dbReference type="Pfam" id="PF13884">
    <property type="entry name" value="Peptidase_S74"/>
    <property type="match status" value="1"/>
</dbReference>
<accession>A0A9D7XDK8</accession>
<evidence type="ECO:0000313" key="2">
    <source>
        <dbReference type="EMBL" id="MBK9718059.1"/>
    </source>
</evidence>
<evidence type="ECO:0000313" key="3">
    <source>
        <dbReference type="Proteomes" id="UP000808349"/>
    </source>
</evidence>
<dbReference type="InterPro" id="IPR030392">
    <property type="entry name" value="S74_ICA"/>
</dbReference>
<dbReference type="InterPro" id="IPR036388">
    <property type="entry name" value="WH-like_DNA-bd_sf"/>
</dbReference>
<sequence length="641" mass="68831">MKNIFLSIALVALFSLDILAQVPRVISYQGVLTDNQGNLLPDGNRTLTLKLYDNLFSAVPIYTESQTVPVVKGIFNVIIGSVNPITNSINFDRAYFLGVSVDFGSELSPRTALTAAPYALRSERANVAEALAPGAGGVVNSLNSTQGNISLVGSGGTTVNQAGSTITINSSIGNGITNLQNTDGMMNITNPNGPNTGINLNTTGVQEEQSLVFRSGKWQMATANKYNFDTDIFQVITTLPFLGSSFVGLKTSGVNENFIPKFRNGKWQFLPPLEITAGPGIGLSTVTPGPDKITISALDISPNNELQTLSFNTISKQLTISQGNSVDLSSLVVDPWTNSGNNIFNSNSGNVGIGTSSPIQKLHVNGNLRLQGGLFLGSAEQIVDGGANTIAINSHFRPDVSGSRDLGTTGAKFRDLHLSGSVFFGSTETLSDGGSNTIAINSTLRPSTTNARDLGTSGVRFKDLYLTGKVLFGSIEALSDGGANTIMSNSTLRPDINNARDLGTSSLRWRDVFCSRNAFNGSDRRMKRDIKPLDYGITELKKLNVYSYQWKDTIMDDGFRNLGVIAQELKEIMPELVRVGSDGEKLMSVNYIGLIPVLINAIKEQQNEIELLKLHKVSGHTFTANEVKQIKAMLSSEQAQR</sequence>
<organism evidence="2 3">
    <name type="scientific">Candidatus Defluviibacterium haderslevense</name>
    <dbReference type="NCBI Taxonomy" id="2981993"/>
    <lineage>
        <taxon>Bacteria</taxon>
        <taxon>Pseudomonadati</taxon>
        <taxon>Bacteroidota</taxon>
        <taxon>Saprospiria</taxon>
        <taxon>Saprospirales</taxon>
        <taxon>Saprospiraceae</taxon>
        <taxon>Candidatus Defluviibacterium</taxon>
    </lineage>
</organism>
<dbReference type="EMBL" id="JADKFW010000007">
    <property type="protein sequence ID" value="MBK9718059.1"/>
    <property type="molecule type" value="Genomic_DNA"/>
</dbReference>
<gene>
    <name evidence="2" type="ORF">IPO85_11215</name>
</gene>